<reference evidence="7 8" key="1">
    <citation type="submission" date="2013-02" db="EMBL/GenBank/DDBJ databases">
        <title>Genome sequence of Clostridium saccharoperbutylacetonicum N1-4(HMT).</title>
        <authorList>
            <person name="Poehlein A."/>
            <person name="Daniel R."/>
        </authorList>
    </citation>
    <scope>NUCLEOTIDE SEQUENCE [LARGE SCALE GENOMIC DNA]</scope>
    <source>
        <strain evidence="8">N1-4(HMT)</strain>
    </source>
</reference>
<organism evidence="7 8">
    <name type="scientific">Clostridium saccharoperbutylacetonicum N1-4(HMT)</name>
    <dbReference type="NCBI Taxonomy" id="931276"/>
    <lineage>
        <taxon>Bacteria</taxon>
        <taxon>Bacillati</taxon>
        <taxon>Bacillota</taxon>
        <taxon>Clostridia</taxon>
        <taxon>Eubacteriales</taxon>
        <taxon>Clostridiaceae</taxon>
        <taxon>Clostridium</taxon>
    </lineage>
</organism>
<evidence type="ECO:0000313" key="8">
    <source>
        <dbReference type="Proteomes" id="UP000011728"/>
    </source>
</evidence>
<protein>
    <submittedName>
        <fullName evidence="7">FAD/FMN-containing dehydrogenase</fullName>
    </submittedName>
</protein>
<dbReference type="EMBL" id="CP004121">
    <property type="protein sequence ID" value="AGF56943.1"/>
    <property type="molecule type" value="Genomic_DNA"/>
</dbReference>
<dbReference type="GO" id="GO:0071949">
    <property type="term" value="F:FAD binding"/>
    <property type="evidence" value="ECO:0007669"/>
    <property type="project" value="InterPro"/>
</dbReference>
<evidence type="ECO:0000256" key="1">
    <source>
        <dbReference type="ARBA" id="ARBA00001974"/>
    </source>
</evidence>
<evidence type="ECO:0000256" key="3">
    <source>
        <dbReference type="ARBA" id="ARBA00022630"/>
    </source>
</evidence>
<evidence type="ECO:0000259" key="6">
    <source>
        <dbReference type="PROSITE" id="PS51387"/>
    </source>
</evidence>
<dbReference type="HOGENOM" id="CLU_018354_10_2_9"/>
<dbReference type="InterPro" id="IPR016169">
    <property type="entry name" value="FAD-bd_PCMH_sub2"/>
</dbReference>
<dbReference type="GO" id="GO:0016491">
    <property type="term" value="F:oxidoreductase activity"/>
    <property type="evidence" value="ECO:0007669"/>
    <property type="project" value="UniProtKB-KW"/>
</dbReference>
<dbReference type="Proteomes" id="UP000011728">
    <property type="component" value="Chromosome"/>
</dbReference>
<evidence type="ECO:0000313" key="7">
    <source>
        <dbReference type="EMBL" id="AGF56943.1"/>
    </source>
</evidence>
<keyword evidence="5" id="KW-0560">Oxidoreductase</keyword>
<evidence type="ECO:0000256" key="4">
    <source>
        <dbReference type="ARBA" id="ARBA00022827"/>
    </source>
</evidence>
<dbReference type="Gene3D" id="3.30.465.10">
    <property type="match status" value="1"/>
</dbReference>
<dbReference type="InterPro" id="IPR006094">
    <property type="entry name" value="Oxid_FAD_bind_N"/>
</dbReference>
<dbReference type="InterPro" id="IPR050416">
    <property type="entry name" value="FAD-linked_Oxidoreductase"/>
</dbReference>
<dbReference type="PROSITE" id="PS51387">
    <property type="entry name" value="FAD_PCMH"/>
    <property type="match status" value="1"/>
</dbReference>
<dbReference type="AlphaFoldDB" id="M1MKZ8"/>
<dbReference type="Pfam" id="PF08031">
    <property type="entry name" value="BBE"/>
    <property type="match status" value="1"/>
</dbReference>
<sequence>MINLDYTELTGEIITRESFNYEEERACWNRAIKKYPKVIINCSNNPDISNAIAWAKKNSLEIRIRSGRHHYEGYSTGDDVVVIDVNKMNNIEIDEKASLVKIQGGVSNREIYETLGKANYPFPGGGCPTVGVTGLVLGGGWGYSCRMLGLSADSLLQIELIDYKGELIIASENINEDLFWACRGSGGGNFGVVTSMTFKLPAKQNIATLIDIDYANINLDQIKSIFDLWIELFKDLDRRMNLKMAIYNSKINGKGVHITGVFYGSENEASSILSKFKSVLPYRVFDLKCTSILEINRIIQDSHPPYEKYKSSGRFVFNNYDSSMVKKIIKLVNERAEGSIYTAVSLYGLGGAVMDKDKEDTAFFYRDAKFIMGFQSVWEDDVHAKTNIDFVKNNISFIKSITTGAYINFPCGELENYEEEYYGENYKELRKIKIKYDPSNVFNFPQCIKTIL</sequence>
<comment type="similarity">
    <text evidence="2">Belongs to the oxygen-dependent FAD-linked oxidoreductase family.</text>
</comment>
<dbReference type="PANTHER" id="PTHR42973:SF39">
    <property type="entry name" value="FAD-BINDING PCMH-TYPE DOMAIN-CONTAINING PROTEIN"/>
    <property type="match status" value="1"/>
</dbReference>
<gene>
    <name evidence="7" type="ORF">Cspa_c31820</name>
</gene>
<dbReference type="RefSeq" id="WP_015393261.1">
    <property type="nucleotide sequence ID" value="NC_020291.1"/>
</dbReference>
<dbReference type="KEGG" id="csr:Cspa_c31820"/>
<dbReference type="Pfam" id="PF01565">
    <property type="entry name" value="FAD_binding_4"/>
    <property type="match status" value="1"/>
</dbReference>
<dbReference type="STRING" id="36745.CLSAP_29890"/>
<dbReference type="PATRIC" id="fig|931276.5.peg.3204"/>
<keyword evidence="4" id="KW-0274">FAD</keyword>
<evidence type="ECO:0000256" key="2">
    <source>
        <dbReference type="ARBA" id="ARBA00005466"/>
    </source>
</evidence>
<dbReference type="InterPro" id="IPR012951">
    <property type="entry name" value="BBE"/>
</dbReference>
<dbReference type="InterPro" id="IPR036318">
    <property type="entry name" value="FAD-bd_PCMH-like_sf"/>
</dbReference>
<dbReference type="PANTHER" id="PTHR42973">
    <property type="entry name" value="BINDING OXIDOREDUCTASE, PUTATIVE (AFU_ORTHOLOGUE AFUA_1G17690)-RELATED"/>
    <property type="match status" value="1"/>
</dbReference>
<dbReference type="OrthoDB" id="545125at2"/>
<proteinExistence type="inferred from homology"/>
<dbReference type="eggNOG" id="COG0277">
    <property type="taxonomic scope" value="Bacteria"/>
</dbReference>
<dbReference type="InterPro" id="IPR016166">
    <property type="entry name" value="FAD-bd_PCMH"/>
</dbReference>
<comment type="cofactor">
    <cofactor evidence="1">
        <name>FAD</name>
        <dbReference type="ChEBI" id="CHEBI:57692"/>
    </cofactor>
</comment>
<feature type="domain" description="FAD-binding PCMH-type" evidence="6">
    <location>
        <begin position="32"/>
        <end position="203"/>
    </location>
</feature>
<name>M1MKZ8_9CLOT</name>
<accession>M1MKZ8</accession>
<evidence type="ECO:0000256" key="5">
    <source>
        <dbReference type="ARBA" id="ARBA00023002"/>
    </source>
</evidence>
<dbReference type="Gene3D" id="3.40.462.20">
    <property type="match status" value="1"/>
</dbReference>
<dbReference type="SUPFAM" id="SSF56176">
    <property type="entry name" value="FAD-binding/transporter-associated domain-like"/>
    <property type="match status" value="1"/>
</dbReference>
<keyword evidence="8" id="KW-1185">Reference proteome</keyword>
<keyword evidence="3" id="KW-0285">Flavoprotein</keyword>